<dbReference type="Gene3D" id="1.20.120.350">
    <property type="entry name" value="Voltage-gated potassium channels. Chain C"/>
    <property type="match status" value="4"/>
</dbReference>
<dbReference type="FunFam" id="1.20.120.350:FF:000004">
    <property type="entry name" value="Sodium channel protein"/>
    <property type="match status" value="1"/>
</dbReference>
<dbReference type="InterPro" id="IPR000048">
    <property type="entry name" value="IQ_motif_EF-hand-BS"/>
</dbReference>
<feature type="transmembrane region" description="Helical" evidence="17">
    <location>
        <begin position="192"/>
        <end position="210"/>
    </location>
</feature>
<keyword evidence="9 17" id="KW-1133">Transmembrane helix</keyword>
<feature type="transmembrane region" description="Helical" evidence="17">
    <location>
        <begin position="1628"/>
        <end position="1647"/>
    </location>
</feature>
<feature type="transmembrane region" description="Helical" evidence="17">
    <location>
        <begin position="997"/>
        <end position="1022"/>
    </location>
</feature>
<dbReference type="PIR" id="T43161">
    <property type="entry name" value="T43161"/>
</dbReference>
<evidence type="ECO:0000256" key="3">
    <source>
        <dbReference type="ARBA" id="ARBA00022461"/>
    </source>
</evidence>
<feature type="transmembrane region" description="Helical" evidence="17">
    <location>
        <begin position="1512"/>
        <end position="1536"/>
    </location>
</feature>
<feature type="transmembrane region" description="Helical" evidence="17">
    <location>
        <begin position="921"/>
        <end position="943"/>
    </location>
</feature>
<dbReference type="InterPro" id="IPR044564">
    <property type="entry name" value="Na_chnl_inactivation_gate"/>
</dbReference>
<name>Q25150_HALRO</name>
<evidence type="ECO:0000256" key="12">
    <source>
        <dbReference type="ARBA" id="ARBA00023136"/>
    </source>
</evidence>
<keyword evidence="10 17" id="KW-0915">Sodium</keyword>
<feature type="transmembrane region" description="Helical" evidence="17">
    <location>
        <begin position="1712"/>
        <end position="1740"/>
    </location>
</feature>
<feature type="region of interest" description="Disordered" evidence="18">
    <location>
        <begin position="2009"/>
        <end position="2031"/>
    </location>
</feature>
<dbReference type="Gene3D" id="1.20.5.1190">
    <property type="entry name" value="iswi atpase"/>
    <property type="match status" value="1"/>
</dbReference>
<dbReference type="InterPro" id="IPR027359">
    <property type="entry name" value="Volt_channel_dom_sf"/>
</dbReference>
<evidence type="ECO:0000256" key="9">
    <source>
        <dbReference type="ARBA" id="ARBA00022989"/>
    </source>
</evidence>
<dbReference type="FunFam" id="1.10.287.70:FF:000001">
    <property type="entry name" value="Sodium channel protein"/>
    <property type="match status" value="1"/>
</dbReference>
<dbReference type="PRINTS" id="PR00170">
    <property type="entry name" value="NACHANNEL"/>
</dbReference>
<evidence type="ECO:0000256" key="14">
    <source>
        <dbReference type="ARBA" id="ARBA00023201"/>
    </source>
</evidence>
<evidence type="ECO:0000256" key="18">
    <source>
        <dbReference type="SAM" id="MobiDB-lite"/>
    </source>
</evidence>
<keyword evidence="8 17" id="KW-0851">Voltage-gated channel</keyword>
<evidence type="ECO:0000256" key="17">
    <source>
        <dbReference type="RuleBase" id="RU361132"/>
    </source>
</evidence>
<evidence type="ECO:0000256" key="6">
    <source>
        <dbReference type="ARBA" id="ARBA00022737"/>
    </source>
</evidence>
<dbReference type="PANTHER" id="PTHR10037">
    <property type="entry name" value="VOLTAGE-GATED CATION CHANNEL CALCIUM AND SODIUM"/>
    <property type="match status" value="1"/>
</dbReference>
<comment type="similarity">
    <text evidence="17">Belongs to the sodium channel (TC 1.A.1.10) family.</text>
</comment>
<feature type="transmembrane region" description="Helical" evidence="17">
    <location>
        <begin position="1261"/>
        <end position="1280"/>
    </location>
</feature>
<dbReference type="GO" id="GO:0086010">
    <property type="term" value="P:membrane depolarization during action potential"/>
    <property type="evidence" value="ECO:0007669"/>
    <property type="project" value="TreeGrafter"/>
</dbReference>
<feature type="domain" description="Ion transport" evidence="19">
    <location>
        <begin position="1260"/>
        <end position="1545"/>
    </location>
</feature>
<keyword evidence="11 17" id="KW-0406">Ion transport</keyword>
<feature type="transmembrane region" description="Helical" evidence="17">
    <location>
        <begin position="441"/>
        <end position="469"/>
    </location>
</feature>
<dbReference type="PANTHER" id="PTHR10037:SF288">
    <property type="entry name" value="SODIUM CHANNEL PROTEIN PARA"/>
    <property type="match status" value="1"/>
</dbReference>
<dbReference type="InterPro" id="IPR005821">
    <property type="entry name" value="Ion_trans_dom"/>
</dbReference>
<feature type="domain" description="Sodium ion transport-associated" evidence="20">
    <location>
        <begin position="1036"/>
        <end position="1256"/>
    </location>
</feature>
<dbReference type="Gene3D" id="1.10.238.10">
    <property type="entry name" value="EF-hand"/>
    <property type="match status" value="1"/>
</dbReference>
<sequence length="2049" mass="233445">MSTTDLLDISIEPLTLEYLRNIDNIPIKSRDRTISNSSKRKGSDNVATPKLHPNPDLEQGKTLPEYLQGDLPDKYLCQALVDPDPFYANKKTYVVFDKNKVIYRFSCEKALFCLGPLNPVRRIANMIYIHSVFNSVIMLTILVNCGFMAYGEDVDIVEKTFLAIYTFEAVVKIFSRGFILSSFTYLRDPWNILDISVIFTAYLDIVMALAQKASDGGKAQKIPGMAALRAFRVLRALKAISAIPGLKAIVAALIESVKALKDVMILTLFCLSVFALIGLQLFMGSLRNKCIRQWPPYVNDELMTMWLTQNYTDFNHSNPLVYLGNLTQVIKPEISVAKPMPCDPNPACNETTIWFNQTWENWMENECNYCFVRGAAWLCGNGTDTGKCWEGYECVLTGENPNFGYTSFDNFSWAFLSLFRLMAQDYWENLYQLTLRANGKVYLIFFMVVIFLGSFYLINLILAVVAMAYEEQHQLVAMEEERKTALMQKKREEIDALLTEVHDAEMKLESRRASVVCTDSSPASSAGSLLSMYRRKSLVINVESGRACGRQTSVKSISKAGHHNGNLTKTPFSDILIGTETISVDSKTSSVSFSLKNEAPPTGRRQTNPQIPEIVVNSFTSPHTPSQEFDGEELSKRIQEELNRQRSQPQFQSKFTNLDGHYNSGTVVDRNGAVTLAQTTEHPTGGPHISVLLPEVIIESAHDSEAGSRSPDCEMICMDSLKPYSRSRATSIDLLGEPELAMLKKRAMSQASIMTAELDRQDRKCSPCWYKFTNIFCIWNCCGAWNYIHKICKIICEDPFLDLFITICIIVNTAFMTAEYQPMEESYARILEVANLVFTVIFTAEMVLKVVGMQPFQYFQDPWNCFDSVIVSFSLLEYALQSVGGLSVLRTFRLMRVFKLAKSWPTLNMLIKIIGNSMGSLGNLTLILIIVLFIFAVVGMQLFRERYKEAELAGNLNMRWHMKDFGHSFLIVFRILCGEWIETMWDCLRWGGDIRGLCVPVFLLVQVVGNLVVLNLFLALLLSSFLADNFVNEEEEPNAIQLSMIRVNKFLAIAKVKVNAAKATLLESCRKKLVIGLDSKLMTQPHCNDINRDRMANTGNGLADGQKIVYNAPINQNEKPMTEKPKICFETTESVPIKHRKSNTLAVTWSPSKMKVPRADGESDFEVPDSDEQSLDDESDYMSSVRSSRSGTLSMDSRSDFEGVETSLPEKNTEEEEDVPSPCWPDKWKERVACCDPVVDEGLCLVWWNMRKICYRIIEHAWFESFIILMIMLSSGALAFEDVYLKDKIGLQRVLKYADRIFTYVFIFEMLLKWVGYGFKKYFTNAWCWLDFLIVGVSLISLIAEALGMDQIGSIRSLRTLRALRPLRAMSRFRGMKVVVNALVGAIPSIFNVLLVCLIFWLIFSIMGVNFFAGKFRKCLNTTSGISLPAENFTLYGVTYPEINSTVCKYIHENVTQDIMWRNSKINFDNAFSGYLALLQVATYKGWMEIMYDAVDVTYTNKQPKFENSVGYYFYFVAFILFGSFFTLNLFIGVIIDNFSQQKKKLGGQDIFMTEEQRKYYNAMKKLGSKQPQKPVPRPKNELQAWVFDIVVHQTFEIAIMILIVTNMFTMMIEYHDMPKNLMDVLEYINYVFIAIFTGECLLKWCALRFYYFKNPWNVFDFIVVILSVVGSTMNEVIKQYFLQPTLFRIIRLARIGRILRLIRGAKGIRTLLFALMMSLPALFNIALLLVLVMFIYSIFGMSQFAYVHRGDGIDDIFNFETFPNSFLCLFMITTSAGWAGLLSPIMDSDAPDCNILLQNDNPNGRGDCGNPKIGIIFFVTYLIMTFLIVVNMYIAIILENFGVATEESADPLGEDDFEMFYEIWERFDPKATQFIAYEHLSDFVDNLDLPLKVPKPNFDTLIAMDLPMVMGDRLHCLDVLFALTKRVLGESDALEGLRSQMEDKFMEANPSKVSYEPITTTLRRKQEEMSAVIIQRSWRRYRIRHAVHTASRLFLGLNLLHDDPFENSTQETVNNDSLHPDFLHQDATSSNYDRRTSAGFLAEENTYS</sequence>
<organism evidence="22">
    <name type="scientific">Halocynthia roretzi</name>
    <name type="common">Sea squirt</name>
    <name type="synonym">Cynthia roretzi</name>
    <dbReference type="NCBI Taxonomy" id="7729"/>
    <lineage>
        <taxon>Eukaryota</taxon>
        <taxon>Metazoa</taxon>
        <taxon>Chordata</taxon>
        <taxon>Tunicata</taxon>
        <taxon>Ascidiacea</taxon>
        <taxon>Stolidobranchia</taxon>
        <taxon>Pyuridae</taxon>
        <taxon>Halocynthia</taxon>
    </lineage>
</organism>
<evidence type="ECO:0000259" key="19">
    <source>
        <dbReference type="Pfam" id="PF00520"/>
    </source>
</evidence>
<dbReference type="Pfam" id="PF24609">
    <property type="entry name" value="IQ_SCN5A_C"/>
    <property type="match status" value="1"/>
</dbReference>
<comment type="caution">
    <text evidence="17">Lacks conserved residue(s) required for the propagation of feature annotation.</text>
</comment>
<feature type="transmembrane region" description="Helical" evidence="17">
    <location>
        <begin position="1659"/>
        <end position="1675"/>
    </location>
</feature>
<feature type="transmembrane region" description="Helical" evidence="17">
    <location>
        <begin position="1816"/>
        <end position="1839"/>
    </location>
</feature>
<feature type="region of interest" description="Disordered" evidence="18">
    <location>
        <begin position="1148"/>
        <end position="1222"/>
    </location>
</feature>
<keyword evidence="12 17" id="KW-0472">Membrane</keyword>
<proteinExistence type="evidence at transcript level"/>
<feature type="region of interest" description="Disordered" evidence="18">
    <location>
        <begin position="588"/>
        <end position="611"/>
    </location>
</feature>
<feature type="transmembrane region" description="Helical" evidence="17">
    <location>
        <begin position="1586"/>
        <end position="1608"/>
    </location>
</feature>
<keyword evidence="5 17" id="KW-0812">Transmembrane</keyword>
<feature type="transmembrane region" description="Helical" evidence="17">
    <location>
        <begin position="239"/>
        <end position="257"/>
    </location>
</feature>
<comment type="catalytic activity">
    <reaction evidence="16">
        <text>Na(+)(in) = Na(+)(out)</text>
        <dbReference type="Rhea" id="RHEA:34963"/>
        <dbReference type="ChEBI" id="CHEBI:29101"/>
    </reaction>
</comment>
<dbReference type="Pfam" id="PF00520">
    <property type="entry name" value="Ion_trans"/>
    <property type="match status" value="4"/>
</dbReference>
<evidence type="ECO:0000256" key="1">
    <source>
        <dbReference type="ARBA" id="ARBA00004651"/>
    </source>
</evidence>
<dbReference type="InterPro" id="IPR001696">
    <property type="entry name" value="Na_channel_asu"/>
</dbReference>
<keyword evidence="2 17" id="KW-0813">Transport</keyword>
<feature type="domain" description="SCN5A-like C-terminal IQ motif" evidence="21">
    <location>
        <begin position="1961"/>
        <end position="1992"/>
    </location>
</feature>
<dbReference type="GO" id="GO:0001518">
    <property type="term" value="C:voltage-gated sodium channel complex"/>
    <property type="evidence" value="ECO:0007669"/>
    <property type="project" value="UniProtKB-UniRule"/>
</dbReference>
<feature type="transmembrane region" description="Helical" evidence="17">
    <location>
        <begin position="1378"/>
        <end position="1404"/>
    </location>
</feature>
<dbReference type="EMBL" id="D17311">
    <property type="protein sequence ID" value="BAA04133.1"/>
    <property type="molecule type" value="mRNA"/>
</dbReference>
<evidence type="ECO:0000256" key="15">
    <source>
        <dbReference type="ARBA" id="ARBA00023303"/>
    </source>
</evidence>
<dbReference type="SMART" id="SM00015">
    <property type="entry name" value="IQ"/>
    <property type="match status" value="1"/>
</dbReference>
<feature type="compositionally biased region" description="Low complexity" evidence="18">
    <location>
        <begin position="1181"/>
        <end position="1194"/>
    </location>
</feature>
<gene>
    <name evidence="22" type="primary">TuNaI</name>
</gene>
<feature type="region of interest" description="Disordered" evidence="18">
    <location>
        <begin position="33"/>
        <end position="62"/>
    </location>
</feature>
<keyword evidence="3 17" id="KW-0894">Sodium channel</keyword>
<feature type="transmembrane region" description="Helical" evidence="17">
    <location>
        <begin position="263"/>
        <end position="283"/>
    </location>
</feature>
<evidence type="ECO:0000313" key="22">
    <source>
        <dbReference type="EMBL" id="BAA04133.1"/>
    </source>
</evidence>
<evidence type="ECO:0000256" key="5">
    <source>
        <dbReference type="ARBA" id="ARBA00022692"/>
    </source>
</evidence>
<dbReference type="Pfam" id="PF06512">
    <property type="entry name" value="Na_trans_assoc"/>
    <property type="match status" value="1"/>
</dbReference>
<dbReference type="FunFam" id="1.20.120.350:FF:000002">
    <property type="entry name" value="Sodium channel protein"/>
    <property type="match status" value="1"/>
</dbReference>
<feature type="transmembrane region" description="Helical" evidence="17">
    <location>
        <begin position="965"/>
        <end position="985"/>
    </location>
</feature>
<feature type="transmembrane region" description="Helical" evidence="17">
    <location>
        <begin position="1301"/>
        <end position="1317"/>
    </location>
</feature>
<reference evidence="22" key="1">
    <citation type="journal article" date="1994" name="Neuron">
        <title>Neural expression of a sodium channel gene requires cell-specific interactions.</title>
        <authorList>
            <person name="Okamura Y."/>
            <person name="Ono F."/>
            <person name="Okagaki R."/>
            <person name="Chong J.A."/>
            <person name="Mandel G."/>
        </authorList>
    </citation>
    <scope>NUCLEOTIDE SEQUENCE</scope>
</reference>
<feature type="domain" description="Ion transport" evidence="19">
    <location>
        <begin position="130"/>
        <end position="474"/>
    </location>
</feature>
<keyword evidence="4" id="KW-1003">Cell membrane</keyword>
<accession>Q25150</accession>
<evidence type="ECO:0000256" key="2">
    <source>
        <dbReference type="ARBA" id="ARBA00022448"/>
    </source>
</evidence>
<feature type="transmembrane region" description="Helical" evidence="17">
    <location>
        <begin position="127"/>
        <end position="150"/>
    </location>
</feature>
<dbReference type="GO" id="GO:0005248">
    <property type="term" value="F:voltage-gated sodium channel activity"/>
    <property type="evidence" value="ECO:0007669"/>
    <property type="project" value="InterPro"/>
</dbReference>
<evidence type="ECO:0000256" key="10">
    <source>
        <dbReference type="ARBA" id="ARBA00023053"/>
    </source>
</evidence>
<feature type="transmembrane region" description="Helical" evidence="17">
    <location>
        <begin position="1329"/>
        <end position="1349"/>
    </location>
</feature>
<evidence type="ECO:0000259" key="20">
    <source>
        <dbReference type="Pfam" id="PF06512"/>
    </source>
</evidence>
<keyword evidence="13" id="KW-1015">Disulfide bond</keyword>
<dbReference type="Gene3D" id="1.10.287.70">
    <property type="match status" value="4"/>
</dbReference>
<keyword evidence="15 17" id="KW-0407">Ion channel</keyword>
<evidence type="ECO:0000259" key="21">
    <source>
        <dbReference type="Pfam" id="PF24609"/>
    </source>
</evidence>
<feature type="compositionally biased region" description="Acidic residues" evidence="18">
    <location>
        <begin position="1162"/>
        <end position="1180"/>
    </location>
</feature>
<protein>
    <recommendedName>
        <fullName evidence="17">Sodium channel protein</fullName>
    </recommendedName>
</protein>
<keyword evidence="7" id="KW-0832">Ubl conjugation</keyword>
<dbReference type="GO" id="GO:0019228">
    <property type="term" value="P:neuronal action potential"/>
    <property type="evidence" value="ECO:0007669"/>
    <property type="project" value="TreeGrafter"/>
</dbReference>
<keyword evidence="14 17" id="KW-0739">Sodium transport</keyword>
<keyword evidence="6" id="KW-0677">Repeat</keyword>
<evidence type="ECO:0000256" key="4">
    <source>
        <dbReference type="ARBA" id="ARBA00022475"/>
    </source>
</evidence>
<dbReference type="FunFam" id="1.10.238.10:FF:000002">
    <property type="entry name" value="Sodium channel protein"/>
    <property type="match status" value="1"/>
</dbReference>
<feature type="domain" description="Ion transport" evidence="19">
    <location>
        <begin position="1593"/>
        <end position="1849"/>
    </location>
</feature>
<dbReference type="CDD" id="cd13433">
    <property type="entry name" value="Na_channel_gate"/>
    <property type="match status" value="1"/>
</dbReference>
<feature type="compositionally biased region" description="Polar residues" evidence="18">
    <location>
        <begin position="2009"/>
        <end position="2018"/>
    </location>
</feature>
<comment type="function">
    <text evidence="17">Mediates the voltage-dependent sodium ion permeability of excitable membranes. Assuming opened or closed conformations in response to the voltage difference across the membrane, the protein forms a sodium-selective channel through which Na(+) ions may pass in accordance with their electrochemical gradient.</text>
</comment>
<dbReference type="InterPro" id="IPR058542">
    <property type="entry name" value="IQ_SCN5A_C"/>
</dbReference>
<evidence type="ECO:0000256" key="16">
    <source>
        <dbReference type="ARBA" id="ARBA00036239"/>
    </source>
</evidence>
<dbReference type="InterPro" id="IPR010526">
    <property type="entry name" value="Na_trans_assoc_dom"/>
</dbReference>
<dbReference type="InterPro" id="IPR043203">
    <property type="entry name" value="VGCC_Ca_Na"/>
</dbReference>
<evidence type="ECO:0000256" key="13">
    <source>
        <dbReference type="ARBA" id="ARBA00023157"/>
    </source>
</evidence>
<dbReference type="FunFam" id="1.20.120.350:FF:000003">
    <property type="entry name" value="Voltage-dependent sodium channel"/>
    <property type="match status" value="1"/>
</dbReference>
<dbReference type="SUPFAM" id="SSF81324">
    <property type="entry name" value="Voltage-gated potassium channels"/>
    <property type="match status" value="4"/>
</dbReference>
<evidence type="ECO:0000256" key="11">
    <source>
        <dbReference type="ARBA" id="ARBA00023065"/>
    </source>
</evidence>
<evidence type="ECO:0000256" key="7">
    <source>
        <dbReference type="ARBA" id="ARBA00022843"/>
    </source>
</evidence>
<feature type="transmembrane region" description="Helical" evidence="17">
    <location>
        <begin position="162"/>
        <end position="186"/>
    </location>
</feature>
<comment type="subcellular location">
    <subcellularLocation>
        <location evidence="1 17">Cell membrane</location>
        <topology evidence="1 17">Multi-pass membrane protein</topology>
    </subcellularLocation>
</comment>
<feature type="domain" description="Ion transport" evidence="19">
    <location>
        <begin position="799"/>
        <end position="1025"/>
    </location>
</feature>
<evidence type="ECO:0000256" key="8">
    <source>
        <dbReference type="ARBA" id="ARBA00022882"/>
    </source>
</evidence>